<gene>
    <name evidence="1" type="ORF">OCV88_02405</name>
</gene>
<evidence type="ECO:0000313" key="2">
    <source>
        <dbReference type="Proteomes" id="UP001652442"/>
    </source>
</evidence>
<proteinExistence type="predicted"/>
<dbReference type="RefSeq" id="WP_158424034.1">
    <property type="nucleotide sequence ID" value="NZ_JAOQJQ010000001.1"/>
</dbReference>
<reference evidence="1 2" key="1">
    <citation type="journal article" date="2021" name="ISME Commun">
        <title>Automated analysis of genomic sequences facilitates high-throughput and comprehensive description of bacteria.</title>
        <authorList>
            <person name="Hitch T.C.A."/>
        </authorList>
    </citation>
    <scope>NUCLEOTIDE SEQUENCE [LARGE SCALE GENOMIC DNA]</scope>
    <source>
        <strain evidence="1 2">Sanger_109</strain>
    </source>
</reference>
<protein>
    <submittedName>
        <fullName evidence="1">Uncharacterized protein</fullName>
    </submittedName>
</protein>
<dbReference type="EMBL" id="JAOQJQ010000001">
    <property type="protein sequence ID" value="MCU6761188.1"/>
    <property type="molecule type" value="Genomic_DNA"/>
</dbReference>
<accession>A0ABT2TG76</accession>
<sequence length="294" mass="33475">MKRRFVTKQYDQVNFVPIEIPDHLKDYADSLRLLNGIPLTYLLSDVSELPKESIRFFYVDINWTDALVDGAFSIGRVCRQECTADKVLLRKAAESRDYMETPRMKRMHSNHKKKCLKKFREKPEDYNLISGFIMHSQLAARMKGLHVYGFDKAGALEEEKGEQIPILRMETIADDVLLCLFSGDVQEILVEEPKTGLCFGASSVERHGNKITRSIDLRSAQDDSDLGKRICSFCIDDFTDDNGRIHAEKLAYSVGTQLKNYGKLGNDEISSSRFAFEMIAAAHRAKFKRSSGEV</sequence>
<keyword evidence="2" id="KW-1185">Reference proteome</keyword>
<evidence type="ECO:0000313" key="1">
    <source>
        <dbReference type="EMBL" id="MCU6761188.1"/>
    </source>
</evidence>
<organism evidence="1 2">
    <name type="scientific">Brotonthovivens ammoniilytica</name>
    <dbReference type="NCBI Taxonomy" id="2981725"/>
    <lineage>
        <taxon>Bacteria</taxon>
        <taxon>Bacillati</taxon>
        <taxon>Bacillota</taxon>
        <taxon>Clostridia</taxon>
        <taxon>Lachnospirales</taxon>
        <taxon>Lachnospiraceae</taxon>
        <taxon>Brotonthovivens</taxon>
    </lineage>
</organism>
<comment type="caution">
    <text evidence="1">The sequence shown here is derived from an EMBL/GenBank/DDBJ whole genome shotgun (WGS) entry which is preliminary data.</text>
</comment>
<name>A0ABT2TG76_9FIRM</name>
<dbReference type="Proteomes" id="UP001652442">
    <property type="component" value="Unassembled WGS sequence"/>
</dbReference>